<dbReference type="Pfam" id="PF11397">
    <property type="entry name" value="GlcNAc"/>
    <property type="match status" value="1"/>
</dbReference>
<dbReference type="OrthoDB" id="5366220at2"/>
<dbReference type="PANTHER" id="PTHR34496">
    <property type="entry name" value="GLCNAC TRANSFERASE-RELATED"/>
    <property type="match status" value="1"/>
</dbReference>
<sequence>MNKVKGNEKIFVSIAAYLDLDVRNSILDGIKKAKYADRLVFGICWQYEEKISVTAHYLDDLKGKCEIRIHKFNYTESQGPSWAKKRAAEMYTNEEFFLQTDAHVRFAQDWDSLLISELTELKTKCRNPLISFLPPTFTNDVLEYTDQIDVINFPEILAVTPEHLFEYQENNEKKTGFRNFPSPILEPGFIFGEGKWMREDFHHESIYYLGEEVYQSVKAYTEGYDFFLPKQIVSWRRSYYPSRIKHYTTHPTSDPKEKIKESLICLQDLLQQKAIEISENDQRSLEDYEAYAAVRFNLGKLNINAV</sequence>
<dbReference type="Proteomes" id="UP000050454">
    <property type="component" value="Unassembled WGS sequence"/>
</dbReference>
<comment type="caution">
    <text evidence="1">The sequence shown here is derived from an EMBL/GenBank/DDBJ whole genome shotgun (WGS) entry which is preliminary data.</text>
</comment>
<dbReference type="EMBL" id="LGTQ01000005">
    <property type="protein sequence ID" value="KPM49660.1"/>
    <property type="molecule type" value="Genomic_DNA"/>
</dbReference>
<dbReference type="STRING" id="1605367.AFM12_03450"/>
<proteinExistence type="predicted"/>
<dbReference type="InterPro" id="IPR021067">
    <property type="entry name" value="Glycosyltransferase"/>
</dbReference>
<name>A0A0N8HAA9_9BACT</name>
<dbReference type="RefSeq" id="WP_055143936.1">
    <property type="nucleotide sequence ID" value="NZ_JXSZ01000005.1"/>
</dbReference>
<evidence type="ECO:0008006" key="3">
    <source>
        <dbReference type="Google" id="ProtNLM"/>
    </source>
</evidence>
<dbReference type="AlphaFoldDB" id="A0A0N8HAA9"/>
<accession>A0A0N8HAA9</accession>
<evidence type="ECO:0000313" key="2">
    <source>
        <dbReference type="Proteomes" id="UP000050454"/>
    </source>
</evidence>
<reference evidence="1 2" key="1">
    <citation type="submission" date="2015-07" db="EMBL/GenBank/DDBJ databases">
        <title>The draft genome sequence of Leadbetterella sp. JN14-9.</title>
        <authorList>
            <person name="Liu Y."/>
            <person name="Du J."/>
            <person name="Shao Z."/>
        </authorList>
    </citation>
    <scope>NUCLEOTIDE SEQUENCE [LARGE SCALE GENOMIC DNA]</scope>
    <source>
        <strain evidence="1 2">JN14-9</strain>
    </source>
</reference>
<organism evidence="1 2">
    <name type="scientific">Jiulongibacter sediminis</name>
    <dbReference type="NCBI Taxonomy" id="1605367"/>
    <lineage>
        <taxon>Bacteria</taxon>
        <taxon>Pseudomonadati</taxon>
        <taxon>Bacteroidota</taxon>
        <taxon>Cytophagia</taxon>
        <taxon>Cytophagales</taxon>
        <taxon>Leadbetterellaceae</taxon>
        <taxon>Jiulongibacter</taxon>
    </lineage>
</organism>
<protein>
    <recommendedName>
        <fullName evidence="3">Glycosyltransferase</fullName>
    </recommendedName>
</protein>
<gene>
    <name evidence="1" type="ORF">AFM12_03450</name>
</gene>
<evidence type="ECO:0000313" key="1">
    <source>
        <dbReference type="EMBL" id="KPM49660.1"/>
    </source>
</evidence>
<dbReference type="PANTHER" id="PTHR34496:SF10">
    <property type="entry name" value="GLCNAC TRANSFERASE"/>
    <property type="match status" value="1"/>
</dbReference>
<keyword evidence="2" id="KW-1185">Reference proteome</keyword>